<dbReference type="Proteomes" id="UP000310477">
    <property type="component" value="Unassembled WGS sequence"/>
</dbReference>
<organism evidence="1 2">
    <name type="scientific">Pedobacter cryotolerans</name>
    <dbReference type="NCBI Taxonomy" id="2571270"/>
    <lineage>
        <taxon>Bacteria</taxon>
        <taxon>Pseudomonadati</taxon>
        <taxon>Bacteroidota</taxon>
        <taxon>Sphingobacteriia</taxon>
        <taxon>Sphingobacteriales</taxon>
        <taxon>Sphingobacteriaceae</taxon>
        <taxon>Pedobacter</taxon>
    </lineage>
</organism>
<dbReference type="RefSeq" id="WP_136877583.1">
    <property type="nucleotide sequence ID" value="NZ_SWBO01000007.1"/>
</dbReference>
<reference evidence="1 2" key="1">
    <citation type="submission" date="2019-04" db="EMBL/GenBank/DDBJ databases">
        <title>Pedobacter sp. AR-2-6 sp. nov., isolated from Arctic soil.</title>
        <authorList>
            <person name="Dahal R.H."/>
            <person name="Kim D.-U."/>
        </authorList>
    </citation>
    <scope>NUCLEOTIDE SEQUENCE [LARGE SCALE GENOMIC DNA]</scope>
    <source>
        <strain evidence="1 2">AR-2-6</strain>
    </source>
</reference>
<comment type="caution">
    <text evidence="1">The sequence shown here is derived from an EMBL/GenBank/DDBJ whole genome shotgun (WGS) entry which is preliminary data.</text>
</comment>
<dbReference type="OrthoDB" id="1100725at2"/>
<evidence type="ECO:0000313" key="1">
    <source>
        <dbReference type="EMBL" id="TKB99466.1"/>
    </source>
</evidence>
<proteinExistence type="predicted"/>
<sequence>MIKQEDLFKKLGLILNELNDQYQYLSQNPQKFNELELELFHANANFLADHVQIIKKLNVKPQVNDTETIHENDAVVFNKAVLPDDTHEEDQLEEITFAENNDKANEAEVVEENEIYTAKVNSDFDEDLVEEPVVGLEEIEKEVFKLDSEPSTFEFILNDHSEHETISEKSQTDSNDDDHFIIDENSINTDEKFEFEEKSVEQLFNRPLSDEEERVLAEKIKLREQLNKDEAAETDEDEIGPEPFLVKIEENFPIEKEELTLAVAPVETVEVNNVEPVEDPTYKTTLNDLLAKSRSINVNTTNTAKISDLKQAINLNDKLLYIKDLFNGYNLAYAEAIDLANKLPDFESADNFFQKNYAVKNNWTAKQATVDKFYELLNQRFR</sequence>
<keyword evidence="2" id="KW-1185">Reference proteome</keyword>
<dbReference type="EMBL" id="SWBO01000007">
    <property type="protein sequence ID" value="TKB99466.1"/>
    <property type="molecule type" value="Genomic_DNA"/>
</dbReference>
<dbReference type="AlphaFoldDB" id="A0A4U1C2U5"/>
<accession>A0A4U1C2U5</accession>
<evidence type="ECO:0000313" key="2">
    <source>
        <dbReference type="Proteomes" id="UP000310477"/>
    </source>
</evidence>
<gene>
    <name evidence="1" type="ORF">FA045_13375</name>
</gene>
<name>A0A4U1C2U5_9SPHI</name>
<protein>
    <submittedName>
        <fullName evidence="1">Uncharacterized protein</fullName>
    </submittedName>
</protein>